<dbReference type="EMBL" id="VEPZ02001197">
    <property type="protein sequence ID" value="KAE8688066.1"/>
    <property type="molecule type" value="Genomic_DNA"/>
</dbReference>
<dbReference type="Proteomes" id="UP000436088">
    <property type="component" value="Unassembled WGS sequence"/>
</dbReference>
<name>A0A6A2Z957_HIBSY</name>
<dbReference type="InterPro" id="IPR011047">
    <property type="entry name" value="Quinoprotein_ADH-like_sf"/>
</dbReference>
<evidence type="ECO:0000313" key="4">
    <source>
        <dbReference type="Proteomes" id="UP000436088"/>
    </source>
</evidence>
<evidence type="ECO:0000313" key="3">
    <source>
        <dbReference type="EMBL" id="KAE8688066.1"/>
    </source>
</evidence>
<dbReference type="GO" id="GO:0072546">
    <property type="term" value="C:EMC complex"/>
    <property type="evidence" value="ECO:0007669"/>
    <property type="project" value="InterPro"/>
</dbReference>
<keyword evidence="1" id="KW-0472">Membrane</keyword>
<dbReference type="GO" id="GO:0034975">
    <property type="term" value="P:protein folding in endoplasmic reticulum"/>
    <property type="evidence" value="ECO:0007669"/>
    <property type="project" value="TreeGrafter"/>
</dbReference>
<dbReference type="InterPro" id="IPR058545">
    <property type="entry name" value="Beta-prop_EMC1_1st"/>
</dbReference>
<comment type="caution">
    <text evidence="3">The sequence shown here is derived from an EMBL/GenBank/DDBJ whole genome shotgun (WGS) entry which is preliminary data.</text>
</comment>
<proteinExistence type="predicted"/>
<dbReference type="PANTHER" id="PTHR21573">
    <property type="entry name" value="ER MEMBRANE PROTEIN COMPLEX SUBUNIT 1"/>
    <property type="match status" value="1"/>
</dbReference>
<feature type="transmembrane region" description="Helical" evidence="1">
    <location>
        <begin position="133"/>
        <end position="151"/>
    </location>
</feature>
<keyword evidence="1" id="KW-1133">Transmembrane helix</keyword>
<sequence length="704" mass="78632">MEVLQLAEISGSIMINSSPTPLLWLETSLNALGLGNFAGFLMVLWNIWNARNTVVHSGRHQPSWILVSNARLLHNDFLVANFASRHQANRGHQDEVRGGTTIPIAGCLDPGLIEIHGLAAAVNLARDKGWQNFGHMCLGLMMLLMVLILLSENLSLLFHRKEEFYEHGTFLMDRWCGNLHFMTNLIIERNNVVVIFSNGRLHAVSCIDGEVLWNKDFEAERNGKLLKHERAAFSGGFSGQVSLVSSETLVTLDSTGTCGLFAIRMNAVTIFIRAIGNGMLEVVEKADRETAVGDALSISEGQQEFALVQHVGSDIHLTVKLLHDWDGDLLKESIKIYQQRGLIHKVFINNYVRTERSHGFWALIVMEDHSLLLLQQGTMVWNMEDGMASIIDVTTSELPVERAGVSVAKVELNLFEWLKKGLPIVKASYIHYLKAVLKGTLMLASPEDIAAIQYKRLKSSEKSKMTQNHNGFRKLIIVLTRAGKLFALHTGDGRIVWSRLLQSLSKSEACQHPIGLVSVAGKEVSSSNLNHSIVRVIPLPFNDSTEQRLHLLIDADKNAHVYPKTPEAIGIVRREFLNIYWYSVEDDNGIIKGLKVKDGLLPLVHVLLYYLNVYWCGVVNVACTYNQIECLQAVHTQAKLIAADQDAMYKYISRNLLFVATVAPKASGEIGSVTPEESWLVIYLIDTVTGRVLHRMLIMVHMSL</sequence>
<evidence type="ECO:0000259" key="2">
    <source>
        <dbReference type="Pfam" id="PF25293"/>
    </source>
</evidence>
<dbReference type="AlphaFoldDB" id="A0A6A2Z957"/>
<evidence type="ECO:0000256" key="1">
    <source>
        <dbReference type="SAM" id="Phobius"/>
    </source>
</evidence>
<organism evidence="3 4">
    <name type="scientific">Hibiscus syriacus</name>
    <name type="common">Rose of Sharon</name>
    <dbReference type="NCBI Taxonomy" id="106335"/>
    <lineage>
        <taxon>Eukaryota</taxon>
        <taxon>Viridiplantae</taxon>
        <taxon>Streptophyta</taxon>
        <taxon>Embryophyta</taxon>
        <taxon>Tracheophyta</taxon>
        <taxon>Spermatophyta</taxon>
        <taxon>Magnoliopsida</taxon>
        <taxon>eudicotyledons</taxon>
        <taxon>Gunneridae</taxon>
        <taxon>Pentapetalae</taxon>
        <taxon>rosids</taxon>
        <taxon>malvids</taxon>
        <taxon>Malvales</taxon>
        <taxon>Malvaceae</taxon>
        <taxon>Malvoideae</taxon>
        <taxon>Hibiscus</taxon>
    </lineage>
</organism>
<protein>
    <recommendedName>
        <fullName evidence="2">EMC1 first beta-propeller domain-containing protein</fullName>
    </recommendedName>
</protein>
<dbReference type="SUPFAM" id="SSF50998">
    <property type="entry name" value="Quinoprotein alcohol dehydrogenase-like"/>
    <property type="match status" value="1"/>
</dbReference>
<accession>A0A6A2Z957</accession>
<gene>
    <name evidence="3" type="ORF">F3Y22_tig00111002pilonHSYRG00102</name>
</gene>
<reference evidence="3" key="1">
    <citation type="submission" date="2019-09" db="EMBL/GenBank/DDBJ databases">
        <title>Draft genome information of white flower Hibiscus syriacus.</title>
        <authorList>
            <person name="Kim Y.-M."/>
        </authorList>
    </citation>
    <scope>NUCLEOTIDE SEQUENCE [LARGE SCALE GENOMIC DNA]</scope>
    <source>
        <strain evidence="3">YM2019G1</strain>
    </source>
</reference>
<dbReference type="Pfam" id="PF25293">
    <property type="entry name" value="Beta-prop_EMC1_N"/>
    <property type="match status" value="1"/>
</dbReference>
<feature type="transmembrane region" description="Helical" evidence="1">
    <location>
        <begin position="29"/>
        <end position="48"/>
    </location>
</feature>
<dbReference type="PANTHER" id="PTHR21573:SF0">
    <property type="entry name" value="ER MEMBRANE PROTEIN COMPLEX SUBUNIT 1"/>
    <property type="match status" value="1"/>
</dbReference>
<keyword evidence="4" id="KW-1185">Reference proteome</keyword>
<feature type="domain" description="EMC1 first beta-propeller" evidence="2">
    <location>
        <begin position="259"/>
        <end position="385"/>
    </location>
</feature>
<dbReference type="InterPro" id="IPR026895">
    <property type="entry name" value="EMC1"/>
</dbReference>
<keyword evidence="1" id="KW-0812">Transmembrane</keyword>